<accession>A0AAE0FTB3</accession>
<sequence>MCNLYLIIFRILMSSLSITTNDGVKLAYSKTGENGPNVLLIHGWSGSRQYFRDSVQDLAKQCQVYAYDLRGHGDSDKPTWGAHVARLAGDLRDFLIALDLKEVVVVGTSLGCAIIWSYIELFGNERLGKAVFVDQAPLQFYASDWKLGSNGCYDAASLATLRMMLKYDFDAFAKGTAEGCMQRPPTKDTAAFLISETKKADASFLGALMADHTQLDWRPLLPRITLPCLVMVGKKSQCFPWQGVQYVADNIKGSKVEVYEEGDHWLYIEEPQRFSSSVIAFATQ</sequence>
<proteinExistence type="predicted"/>
<evidence type="ECO:0000256" key="2">
    <source>
        <dbReference type="SAM" id="SignalP"/>
    </source>
</evidence>
<feature type="chain" id="PRO_5041929102" description="AB hydrolase-1 domain-containing protein" evidence="2">
    <location>
        <begin position="18"/>
        <end position="284"/>
    </location>
</feature>
<evidence type="ECO:0000313" key="4">
    <source>
        <dbReference type="EMBL" id="KAK3265438.1"/>
    </source>
</evidence>
<dbReference type="InterPro" id="IPR050266">
    <property type="entry name" value="AB_hydrolase_sf"/>
</dbReference>
<evidence type="ECO:0000256" key="1">
    <source>
        <dbReference type="ARBA" id="ARBA00022801"/>
    </source>
</evidence>
<evidence type="ECO:0000313" key="5">
    <source>
        <dbReference type="Proteomes" id="UP001190700"/>
    </source>
</evidence>
<keyword evidence="1" id="KW-0378">Hydrolase</keyword>
<organism evidence="4 5">
    <name type="scientific">Cymbomonas tetramitiformis</name>
    <dbReference type="NCBI Taxonomy" id="36881"/>
    <lineage>
        <taxon>Eukaryota</taxon>
        <taxon>Viridiplantae</taxon>
        <taxon>Chlorophyta</taxon>
        <taxon>Pyramimonadophyceae</taxon>
        <taxon>Pyramimonadales</taxon>
        <taxon>Pyramimonadaceae</taxon>
        <taxon>Cymbomonas</taxon>
    </lineage>
</organism>
<evidence type="ECO:0000259" key="3">
    <source>
        <dbReference type="Pfam" id="PF00561"/>
    </source>
</evidence>
<dbReference type="InterPro" id="IPR000073">
    <property type="entry name" value="AB_hydrolase_1"/>
</dbReference>
<keyword evidence="5" id="KW-1185">Reference proteome</keyword>
<dbReference type="PANTHER" id="PTHR43798">
    <property type="entry name" value="MONOACYLGLYCEROL LIPASE"/>
    <property type="match status" value="1"/>
</dbReference>
<gene>
    <name evidence="4" type="ORF">CYMTET_25875</name>
</gene>
<dbReference type="InterPro" id="IPR029058">
    <property type="entry name" value="AB_hydrolase_fold"/>
</dbReference>
<dbReference type="GO" id="GO:0016787">
    <property type="term" value="F:hydrolase activity"/>
    <property type="evidence" value="ECO:0007669"/>
    <property type="project" value="UniProtKB-KW"/>
</dbReference>
<dbReference type="GO" id="GO:0016020">
    <property type="term" value="C:membrane"/>
    <property type="evidence" value="ECO:0007669"/>
    <property type="project" value="TreeGrafter"/>
</dbReference>
<dbReference type="EMBL" id="LGRX02013917">
    <property type="protein sequence ID" value="KAK3265438.1"/>
    <property type="molecule type" value="Genomic_DNA"/>
</dbReference>
<reference evidence="4 5" key="1">
    <citation type="journal article" date="2015" name="Genome Biol. Evol.">
        <title>Comparative Genomics of a Bacterivorous Green Alga Reveals Evolutionary Causalities and Consequences of Phago-Mixotrophic Mode of Nutrition.</title>
        <authorList>
            <person name="Burns J.A."/>
            <person name="Paasch A."/>
            <person name="Narechania A."/>
            <person name="Kim E."/>
        </authorList>
    </citation>
    <scope>NUCLEOTIDE SEQUENCE [LARGE SCALE GENOMIC DNA]</scope>
    <source>
        <strain evidence="4 5">PLY_AMNH</strain>
    </source>
</reference>
<dbReference type="Gene3D" id="3.40.50.1820">
    <property type="entry name" value="alpha/beta hydrolase"/>
    <property type="match status" value="1"/>
</dbReference>
<dbReference type="Proteomes" id="UP001190700">
    <property type="component" value="Unassembled WGS sequence"/>
</dbReference>
<dbReference type="Pfam" id="PF00561">
    <property type="entry name" value="Abhydrolase_1"/>
    <property type="match status" value="1"/>
</dbReference>
<dbReference type="SUPFAM" id="SSF53474">
    <property type="entry name" value="alpha/beta-Hydrolases"/>
    <property type="match status" value="1"/>
</dbReference>
<feature type="signal peptide" evidence="2">
    <location>
        <begin position="1"/>
        <end position="17"/>
    </location>
</feature>
<feature type="domain" description="AB hydrolase-1" evidence="3">
    <location>
        <begin position="36"/>
        <end position="271"/>
    </location>
</feature>
<dbReference type="PANTHER" id="PTHR43798:SF31">
    <property type="entry name" value="AB HYDROLASE SUPERFAMILY PROTEIN YCLE"/>
    <property type="match status" value="1"/>
</dbReference>
<keyword evidence="2" id="KW-0732">Signal</keyword>
<dbReference type="AlphaFoldDB" id="A0AAE0FTB3"/>
<protein>
    <recommendedName>
        <fullName evidence="3">AB hydrolase-1 domain-containing protein</fullName>
    </recommendedName>
</protein>
<name>A0AAE0FTB3_9CHLO</name>
<comment type="caution">
    <text evidence="4">The sequence shown here is derived from an EMBL/GenBank/DDBJ whole genome shotgun (WGS) entry which is preliminary data.</text>
</comment>